<sequence>MNAPDRINAWTAANQALLGAEFGVLKARLMPGGAASGWDGNPSALDAARAAMPARAPIDTLADAFALSAFERSLVLLVAGAEMDAELADLCGHAVGQPQHPWATFGLALNLLPDPHWSALARTQPLRRWRLIEVEPDSALVNARLRLDERVLHYLAGMNLMDARLLPLLRALPPPVLLAEPHAALAQAIAEQLMASHDGTEDLAWHAGEDARTDVGEDAAATKDPSRPPPLLFLHGDDASGREDVAARCAQVLGLRVHALDAQGLPGSLAELADVAVLWEREAALGAGALFIACDDDAAAAVAGQGAGGSAALPDASVVARARAFADRVDGLIFMGARTPIALRRDTRFHAVDRPSAAGQRALWTAALGQAAADREAEIEAVAAQFRLSARGIASAAAAALPANGALWRACRERASAPLGELAHRIVARATWDDLVLPAAQKATLAQIVTHVRHRRQVLETWGFADRGGRGLGITVLFAGDSGTGKTFAAEVLATELSLDLFRVDVSGVVSKYIGETEKNLRRVFDAAEESGAVLLFDEADALFGKRSEVRDSHDRYANVEVSYLLQRMESYRGLAILTTNHKAALDSAFLRRLRFVVQFPFPETAEREAIWRRAFPAATPTDHLAFDKLARLQASGGQIQNMALGAAFLAAADGGAVTMAHVLNAVRTDGTRFDRPVSDTETRGWV</sequence>
<feature type="domain" description="AAA+ ATPase" evidence="1">
    <location>
        <begin position="472"/>
        <end position="604"/>
    </location>
</feature>
<dbReference type="PANTHER" id="PTHR46411:SF3">
    <property type="entry name" value="AAA+ ATPASE DOMAIN-CONTAINING PROTEIN"/>
    <property type="match status" value="1"/>
</dbReference>
<dbReference type="EMBL" id="JACBYR010000001">
    <property type="protein sequence ID" value="NYE80920.1"/>
    <property type="molecule type" value="Genomic_DNA"/>
</dbReference>
<evidence type="ECO:0000259" key="1">
    <source>
        <dbReference type="SMART" id="SM00382"/>
    </source>
</evidence>
<protein>
    <recommendedName>
        <fullName evidence="1">AAA+ ATPase domain-containing protein</fullName>
    </recommendedName>
</protein>
<gene>
    <name evidence="2" type="ORF">FHW18_000191</name>
</gene>
<comment type="caution">
    <text evidence="2">The sequence shown here is derived from an EMBL/GenBank/DDBJ whole genome shotgun (WGS) entry which is preliminary data.</text>
</comment>
<dbReference type="AlphaFoldDB" id="A0A7Y9IQ43"/>
<dbReference type="SUPFAM" id="SSF53474">
    <property type="entry name" value="alpha/beta-Hydrolases"/>
    <property type="match status" value="1"/>
</dbReference>
<dbReference type="InterPro" id="IPR054472">
    <property type="entry name" value="WHD"/>
</dbReference>
<dbReference type="InterPro" id="IPR027417">
    <property type="entry name" value="P-loop_NTPase"/>
</dbReference>
<reference evidence="2 3" key="1">
    <citation type="submission" date="2020-07" db="EMBL/GenBank/DDBJ databases">
        <title>Genomic Encyclopedia of Type Strains, Phase IV (KMG-V): Genome sequencing to study the core and pangenomes of soil and plant-associated prokaryotes.</title>
        <authorList>
            <person name="Whitman W."/>
        </authorList>
    </citation>
    <scope>NUCLEOTIDE SEQUENCE [LARGE SCALE GENOMIC DNA]</scope>
    <source>
        <strain evidence="2 3">SAS40</strain>
    </source>
</reference>
<dbReference type="Pfam" id="PF22977">
    <property type="entry name" value="WHD"/>
    <property type="match status" value="1"/>
</dbReference>
<keyword evidence="3" id="KW-1185">Reference proteome</keyword>
<dbReference type="InterPro" id="IPR003959">
    <property type="entry name" value="ATPase_AAA_core"/>
</dbReference>
<dbReference type="GO" id="GO:0005524">
    <property type="term" value="F:ATP binding"/>
    <property type="evidence" value="ECO:0007669"/>
    <property type="project" value="InterPro"/>
</dbReference>
<dbReference type="PANTHER" id="PTHR46411">
    <property type="entry name" value="FAMILY ATPASE, PUTATIVE-RELATED"/>
    <property type="match status" value="1"/>
</dbReference>
<proteinExistence type="predicted"/>
<organism evidence="2 3">
    <name type="scientific">Pigmentiphaga litoralis</name>
    <dbReference type="NCBI Taxonomy" id="516702"/>
    <lineage>
        <taxon>Bacteria</taxon>
        <taxon>Pseudomonadati</taxon>
        <taxon>Pseudomonadota</taxon>
        <taxon>Betaproteobacteria</taxon>
        <taxon>Burkholderiales</taxon>
        <taxon>Alcaligenaceae</taxon>
        <taxon>Pigmentiphaga</taxon>
    </lineage>
</organism>
<name>A0A7Y9IQ43_9BURK</name>
<dbReference type="Proteomes" id="UP000542125">
    <property type="component" value="Unassembled WGS sequence"/>
</dbReference>
<dbReference type="GO" id="GO:0016887">
    <property type="term" value="F:ATP hydrolysis activity"/>
    <property type="evidence" value="ECO:0007669"/>
    <property type="project" value="InterPro"/>
</dbReference>
<dbReference type="Gene3D" id="3.40.50.300">
    <property type="entry name" value="P-loop containing nucleotide triphosphate hydrolases"/>
    <property type="match status" value="1"/>
</dbReference>
<dbReference type="RefSeq" id="WP_179582460.1">
    <property type="nucleotide sequence ID" value="NZ_JACBYR010000001.1"/>
</dbReference>
<dbReference type="CDD" id="cd19481">
    <property type="entry name" value="RecA-like_protease"/>
    <property type="match status" value="1"/>
</dbReference>
<accession>A0A7Y9IQ43</accession>
<dbReference type="SMART" id="SM00382">
    <property type="entry name" value="AAA"/>
    <property type="match status" value="1"/>
</dbReference>
<evidence type="ECO:0000313" key="2">
    <source>
        <dbReference type="EMBL" id="NYE80920.1"/>
    </source>
</evidence>
<evidence type="ECO:0000313" key="3">
    <source>
        <dbReference type="Proteomes" id="UP000542125"/>
    </source>
</evidence>
<dbReference type="Pfam" id="PF00004">
    <property type="entry name" value="AAA"/>
    <property type="match status" value="1"/>
</dbReference>
<dbReference type="InterPro" id="IPR029058">
    <property type="entry name" value="AB_hydrolase_fold"/>
</dbReference>
<dbReference type="SUPFAM" id="SSF52540">
    <property type="entry name" value="P-loop containing nucleoside triphosphate hydrolases"/>
    <property type="match status" value="1"/>
</dbReference>
<dbReference type="InterPro" id="IPR003593">
    <property type="entry name" value="AAA+_ATPase"/>
</dbReference>